<keyword evidence="2" id="KW-0472">Membrane</keyword>
<dbReference type="EMBL" id="MU863973">
    <property type="protein sequence ID" value="KAK4196943.1"/>
    <property type="molecule type" value="Genomic_DNA"/>
</dbReference>
<dbReference type="PANTHER" id="PTHR42678">
    <property type="entry name" value="AMIDASE"/>
    <property type="match status" value="1"/>
</dbReference>
<gene>
    <name evidence="4" type="ORF">QBC40DRAFT_286378</name>
</gene>
<reference evidence="4" key="2">
    <citation type="submission" date="2023-05" db="EMBL/GenBank/DDBJ databases">
        <authorList>
            <consortium name="Lawrence Berkeley National Laboratory"/>
            <person name="Steindorff A."/>
            <person name="Hensen N."/>
            <person name="Bonometti L."/>
            <person name="Westerberg I."/>
            <person name="Brannstrom I.O."/>
            <person name="Guillou S."/>
            <person name="Cros-Aarteil S."/>
            <person name="Calhoun S."/>
            <person name="Haridas S."/>
            <person name="Kuo A."/>
            <person name="Mondo S."/>
            <person name="Pangilinan J."/>
            <person name="Riley R."/>
            <person name="Labutti K."/>
            <person name="Andreopoulos B."/>
            <person name="Lipzen A."/>
            <person name="Chen C."/>
            <person name="Yanf M."/>
            <person name="Daum C."/>
            <person name="Ng V."/>
            <person name="Clum A."/>
            <person name="Ohm R."/>
            <person name="Martin F."/>
            <person name="Silar P."/>
            <person name="Natvig D."/>
            <person name="Lalanne C."/>
            <person name="Gautier V."/>
            <person name="Ament-Velasquez S.L."/>
            <person name="Kruys A."/>
            <person name="Hutchinson M.I."/>
            <person name="Powell A.J."/>
            <person name="Barry K."/>
            <person name="Miller A.N."/>
            <person name="Grigoriev I.V."/>
            <person name="Debuchy R."/>
            <person name="Gladieux P."/>
            <person name="Thoren M.H."/>
            <person name="Johannesson H."/>
        </authorList>
    </citation>
    <scope>NUCLEOTIDE SEQUENCE</scope>
    <source>
        <strain evidence="4">CBS 315.58</strain>
    </source>
</reference>
<reference evidence="4" key="1">
    <citation type="journal article" date="2023" name="Mol. Phylogenet. Evol.">
        <title>Genome-scale phylogeny and comparative genomics of the fungal order Sordariales.</title>
        <authorList>
            <person name="Hensen N."/>
            <person name="Bonometti L."/>
            <person name="Westerberg I."/>
            <person name="Brannstrom I.O."/>
            <person name="Guillou S."/>
            <person name="Cros-Aarteil S."/>
            <person name="Calhoun S."/>
            <person name="Haridas S."/>
            <person name="Kuo A."/>
            <person name="Mondo S."/>
            <person name="Pangilinan J."/>
            <person name="Riley R."/>
            <person name="LaButti K."/>
            <person name="Andreopoulos B."/>
            <person name="Lipzen A."/>
            <person name="Chen C."/>
            <person name="Yan M."/>
            <person name="Daum C."/>
            <person name="Ng V."/>
            <person name="Clum A."/>
            <person name="Steindorff A."/>
            <person name="Ohm R.A."/>
            <person name="Martin F."/>
            <person name="Silar P."/>
            <person name="Natvig D.O."/>
            <person name="Lalanne C."/>
            <person name="Gautier V."/>
            <person name="Ament-Velasquez S.L."/>
            <person name="Kruys A."/>
            <person name="Hutchinson M.I."/>
            <person name="Powell A.J."/>
            <person name="Barry K."/>
            <person name="Miller A.N."/>
            <person name="Grigoriev I.V."/>
            <person name="Debuchy R."/>
            <person name="Gladieux P."/>
            <person name="Hiltunen Thoren M."/>
            <person name="Johannesson H."/>
        </authorList>
    </citation>
    <scope>NUCLEOTIDE SEQUENCE</scope>
    <source>
        <strain evidence="4">CBS 315.58</strain>
    </source>
</reference>
<feature type="domain" description="Amidase" evidence="3">
    <location>
        <begin position="127"/>
        <end position="535"/>
    </location>
</feature>
<proteinExistence type="predicted"/>
<feature type="region of interest" description="Disordered" evidence="1">
    <location>
        <begin position="242"/>
        <end position="266"/>
    </location>
</feature>
<dbReference type="AlphaFoldDB" id="A0AAN7ARR9"/>
<dbReference type="Proteomes" id="UP001303160">
    <property type="component" value="Unassembled WGS sequence"/>
</dbReference>
<evidence type="ECO:0000259" key="3">
    <source>
        <dbReference type="Pfam" id="PF01425"/>
    </source>
</evidence>
<dbReference type="Gene3D" id="3.90.1300.10">
    <property type="entry name" value="Amidase signature (AS) domain"/>
    <property type="match status" value="1"/>
</dbReference>
<evidence type="ECO:0000313" key="5">
    <source>
        <dbReference type="Proteomes" id="UP001303160"/>
    </source>
</evidence>
<organism evidence="4 5">
    <name type="scientific">Triangularia verruculosa</name>
    <dbReference type="NCBI Taxonomy" id="2587418"/>
    <lineage>
        <taxon>Eukaryota</taxon>
        <taxon>Fungi</taxon>
        <taxon>Dikarya</taxon>
        <taxon>Ascomycota</taxon>
        <taxon>Pezizomycotina</taxon>
        <taxon>Sordariomycetes</taxon>
        <taxon>Sordariomycetidae</taxon>
        <taxon>Sordariales</taxon>
        <taxon>Podosporaceae</taxon>
        <taxon>Triangularia</taxon>
    </lineage>
</organism>
<sequence length="634" mass="68355">MDKSKEAIPGPGRVSKQNKEIYLRWYLFRRRLRSSFFSIVLITNLFALGILTIGYYCREQTDTMLISPVCKALAVTASFFWIHHGQAVATPQNGGTTINGQEFPSLLNAEIHDLLEGLNSGLFTSVDLVNAYIARINEVNSTLKAVTQINPDALSIAADLDAARAAGTSHGPLHGIPILLKDSIATFDKMPNTAGSYALVGAKVPEDSTVVAKLRQAGAIILGKTNLSQWANFRSFNTSNGWSSTGGQTEGAYFPKQDPSGSSSGSGVASSLGLAAASLGTETHGSILSPAQINNLVGIKPTVGLTSRYLVVPISERQDTIGPMARTVKDAAYLLSAISGQDPKDNYTSAIPFPAVPDYVAACQLGSLAGKRIGIPRNLIPSPPPPPFQYIASTFNAALETLRQANATIIDDLYLPGQDLMNLGPYQMHVLNADFISALPTYFNLLTANPENLTDLPSLVNWTKSHGHLEHYPERDTARWESALTDTGHGNDSPYYWGNYSAQVFAAGPQGILGALKNHSLDALVLPTWWSPTMPALLGTPVVTVPLGKLPNDGSVVEERDQFGELVRSAGNQPFGISFVGEGFSEEKLIGLAYDFEQKTKVRERVEVYIKPKTELGDVVRKRLQKQAAKTDGQ</sequence>
<comment type="caution">
    <text evidence="4">The sequence shown here is derived from an EMBL/GenBank/DDBJ whole genome shotgun (WGS) entry which is preliminary data.</text>
</comment>
<dbReference type="Pfam" id="PF01425">
    <property type="entry name" value="Amidase"/>
    <property type="match status" value="1"/>
</dbReference>
<keyword evidence="2" id="KW-0812">Transmembrane</keyword>
<dbReference type="PANTHER" id="PTHR42678:SF34">
    <property type="entry name" value="OS04G0183300 PROTEIN"/>
    <property type="match status" value="1"/>
</dbReference>
<feature type="transmembrane region" description="Helical" evidence="2">
    <location>
        <begin position="36"/>
        <end position="56"/>
    </location>
</feature>
<evidence type="ECO:0000256" key="1">
    <source>
        <dbReference type="SAM" id="MobiDB-lite"/>
    </source>
</evidence>
<accession>A0AAN7ARR9</accession>
<protein>
    <submittedName>
        <fullName evidence="4">Amidase</fullName>
    </submittedName>
</protein>
<name>A0AAN7ARR9_9PEZI</name>
<keyword evidence="2" id="KW-1133">Transmembrane helix</keyword>
<evidence type="ECO:0000313" key="4">
    <source>
        <dbReference type="EMBL" id="KAK4196943.1"/>
    </source>
</evidence>
<dbReference type="InterPro" id="IPR036928">
    <property type="entry name" value="AS_sf"/>
</dbReference>
<keyword evidence="5" id="KW-1185">Reference proteome</keyword>
<evidence type="ECO:0000256" key="2">
    <source>
        <dbReference type="SAM" id="Phobius"/>
    </source>
</evidence>
<dbReference type="InterPro" id="IPR023631">
    <property type="entry name" value="Amidase_dom"/>
</dbReference>
<dbReference type="SUPFAM" id="SSF75304">
    <property type="entry name" value="Amidase signature (AS) enzymes"/>
    <property type="match status" value="1"/>
</dbReference>